<organism evidence="1 2">
    <name type="scientific">Cylindrobasidium torrendii FP15055 ss-10</name>
    <dbReference type="NCBI Taxonomy" id="1314674"/>
    <lineage>
        <taxon>Eukaryota</taxon>
        <taxon>Fungi</taxon>
        <taxon>Dikarya</taxon>
        <taxon>Basidiomycota</taxon>
        <taxon>Agaricomycotina</taxon>
        <taxon>Agaricomycetes</taxon>
        <taxon>Agaricomycetidae</taxon>
        <taxon>Agaricales</taxon>
        <taxon>Marasmiineae</taxon>
        <taxon>Physalacriaceae</taxon>
        <taxon>Cylindrobasidium</taxon>
    </lineage>
</organism>
<sequence length="549" mass="61309">MSCLACGCSGTCTLASYAPRCSDKQKEIIAAHLSHNLSPAENTLLELELLKTKQIEYSKQLAIQIQSLLECKAELDTSIEQISQVVHPFRRLPNEILSCVFRAALPDSPTLRELFDGNLQHCIASDHPAWIFSKVCRPWREAALADSAIWADVVVDLAAITAHQASTDLLKLFMERSKNRPLRVYIYGNTDDIHSNSVQILMKSSQRWSSADIVTSRPFFWAYFDNPSTEYSRLRHISIATTNVPSQGQRRRRRGNDFPKLTSAALPSLRSLEVSDMGIMNCLGDFPFFQLRQFKHTWIPWVSKTTAGQIQSSFFKQLLNCTHVDLQFIPNGRQEDRPVELNSAMVLTLNGRSHSMAPLLKGLLAPRLQELRLSDLEGATLPDLLGDAAAIHLRFQSLRHLTISLGKNLDSNLVCVARKVFPHLKSLEVNVPMPESVPGGWLSGSLLSECLWPDDFFGANGLETFVIRSIVGRITRLPASHSTAADAQATRALAGVPEGRKLVAIDDNLSGHCSESLLREVTDTEQEPNRYFSVWCHSKLYSCRYSLAI</sequence>
<keyword evidence="2" id="KW-1185">Reference proteome</keyword>
<proteinExistence type="predicted"/>
<dbReference type="Gene3D" id="3.80.10.10">
    <property type="entry name" value="Ribonuclease Inhibitor"/>
    <property type="match status" value="1"/>
</dbReference>
<evidence type="ECO:0000313" key="2">
    <source>
        <dbReference type="Proteomes" id="UP000054007"/>
    </source>
</evidence>
<dbReference type="OrthoDB" id="3365698at2759"/>
<reference evidence="1 2" key="1">
    <citation type="journal article" date="2015" name="Fungal Genet. Biol.">
        <title>Evolution of novel wood decay mechanisms in Agaricales revealed by the genome sequences of Fistulina hepatica and Cylindrobasidium torrendii.</title>
        <authorList>
            <person name="Floudas D."/>
            <person name="Held B.W."/>
            <person name="Riley R."/>
            <person name="Nagy L.G."/>
            <person name="Koehler G."/>
            <person name="Ransdell A.S."/>
            <person name="Younus H."/>
            <person name="Chow J."/>
            <person name="Chiniquy J."/>
            <person name="Lipzen A."/>
            <person name="Tritt A."/>
            <person name="Sun H."/>
            <person name="Haridas S."/>
            <person name="LaButti K."/>
            <person name="Ohm R.A."/>
            <person name="Kues U."/>
            <person name="Blanchette R.A."/>
            <person name="Grigoriev I.V."/>
            <person name="Minto R.E."/>
            <person name="Hibbett D.S."/>
        </authorList>
    </citation>
    <scope>NUCLEOTIDE SEQUENCE [LARGE SCALE GENOMIC DNA]</scope>
    <source>
        <strain evidence="1 2">FP15055 ss-10</strain>
    </source>
</reference>
<accession>A0A0D7BSN5</accession>
<dbReference type="InterPro" id="IPR032675">
    <property type="entry name" value="LRR_dom_sf"/>
</dbReference>
<dbReference type="AlphaFoldDB" id="A0A0D7BSN5"/>
<evidence type="ECO:0000313" key="1">
    <source>
        <dbReference type="EMBL" id="KIY73563.1"/>
    </source>
</evidence>
<gene>
    <name evidence="1" type="ORF">CYLTODRAFT_439832</name>
</gene>
<dbReference type="EMBL" id="KN880435">
    <property type="protein sequence ID" value="KIY73563.1"/>
    <property type="molecule type" value="Genomic_DNA"/>
</dbReference>
<dbReference type="Proteomes" id="UP000054007">
    <property type="component" value="Unassembled WGS sequence"/>
</dbReference>
<protein>
    <recommendedName>
        <fullName evidence="3">F-box domain-containing protein</fullName>
    </recommendedName>
</protein>
<name>A0A0D7BSN5_9AGAR</name>
<dbReference type="SUPFAM" id="SSF52058">
    <property type="entry name" value="L domain-like"/>
    <property type="match status" value="1"/>
</dbReference>
<evidence type="ECO:0008006" key="3">
    <source>
        <dbReference type="Google" id="ProtNLM"/>
    </source>
</evidence>